<comment type="caution">
    <text evidence="1">The sequence shown here is derived from an EMBL/GenBank/DDBJ whole genome shotgun (WGS) entry which is preliminary data.</text>
</comment>
<name>A0A5D0HFX3_9FLAO</name>
<reference evidence="1 2" key="1">
    <citation type="submission" date="2019-08" db="EMBL/GenBank/DDBJ databases">
        <title>Seonamhaeicola sediminis sp. nov., isolated from marine sediment.</title>
        <authorList>
            <person name="Cao W.R."/>
        </authorList>
    </citation>
    <scope>NUCLEOTIDE SEQUENCE [LARGE SCALE GENOMIC DNA]</scope>
    <source>
        <strain evidence="1 2">B011</strain>
    </source>
</reference>
<protein>
    <submittedName>
        <fullName evidence="1">Uncharacterized protein</fullName>
    </submittedName>
</protein>
<gene>
    <name evidence="1" type="ORF">FUA24_23115</name>
</gene>
<sequence length="302" mass="35454">MSISKIPIARIVMTNMIGRRFENPGKLILGLLILVFSFYGHTQPKEEIELPKGGKEIEFKHLTNLYSLYITKNQEVYNDGKKLQYFQDVGYTLQHQKNSIAPGVSFKTLIYADSKVYYSFIEKIKYQLAIDPRRVYFMTNDFYGFTGMYYRFTSYYNQEIAIEKITTLEEDIFNAENGEEFFVDIVNPWEFDFEKNLYEGKKKGVEKTLQEVKTEVIEVGKNKSINYKGAIINAGKLENLVTQNQIIFLKFAEGIYYEDYIYCIQEVKRIRTELRQKNKKGAYIIELSSKLINLLKENNIKL</sequence>
<dbReference type="AlphaFoldDB" id="A0A5D0HFX3"/>
<dbReference type="EMBL" id="VSDQ01000729">
    <property type="protein sequence ID" value="TYA70176.1"/>
    <property type="molecule type" value="Genomic_DNA"/>
</dbReference>
<accession>A0A5D0HFX3</accession>
<dbReference type="OrthoDB" id="1447884at2"/>
<keyword evidence="2" id="KW-1185">Reference proteome</keyword>
<evidence type="ECO:0000313" key="1">
    <source>
        <dbReference type="EMBL" id="TYA70176.1"/>
    </source>
</evidence>
<organism evidence="1 2">
    <name type="scientific">Seonamhaeicola marinus</name>
    <dbReference type="NCBI Taxonomy" id="1912246"/>
    <lineage>
        <taxon>Bacteria</taxon>
        <taxon>Pseudomonadati</taxon>
        <taxon>Bacteroidota</taxon>
        <taxon>Flavobacteriia</taxon>
        <taxon>Flavobacteriales</taxon>
        <taxon>Flavobacteriaceae</taxon>
    </lineage>
</organism>
<dbReference type="RefSeq" id="WP_148545644.1">
    <property type="nucleotide sequence ID" value="NZ_VSDQ01000729.1"/>
</dbReference>
<dbReference type="Proteomes" id="UP000323930">
    <property type="component" value="Unassembled WGS sequence"/>
</dbReference>
<evidence type="ECO:0000313" key="2">
    <source>
        <dbReference type="Proteomes" id="UP000323930"/>
    </source>
</evidence>
<proteinExistence type="predicted"/>